<feature type="domain" description="FtsK" evidence="12">
    <location>
        <begin position="472"/>
        <end position="672"/>
    </location>
</feature>
<dbReference type="PANTHER" id="PTHR22683:SF1">
    <property type="entry name" value="TYPE VII SECRETION SYSTEM PROTEIN ESSC"/>
    <property type="match status" value="1"/>
</dbReference>
<evidence type="ECO:0000256" key="2">
    <source>
        <dbReference type="ARBA" id="ARBA00022475"/>
    </source>
</evidence>
<evidence type="ECO:0000313" key="13">
    <source>
        <dbReference type="EMBL" id="GAA2063428.1"/>
    </source>
</evidence>
<feature type="region of interest" description="Disordered" evidence="10">
    <location>
        <begin position="742"/>
        <end position="766"/>
    </location>
</feature>
<feature type="binding site" evidence="9">
    <location>
        <begin position="875"/>
        <end position="882"/>
    </location>
    <ligand>
        <name>ATP</name>
        <dbReference type="ChEBI" id="CHEBI:30616"/>
    </ligand>
</feature>
<protein>
    <submittedName>
        <fullName evidence="13">Type VII secretion protein EccC</fullName>
    </submittedName>
</protein>
<dbReference type="InterPro" id="IPR003593">
    <property type="entry name" value="AAA+_ATPase"/>
</dbReference>
<comment type="caution">
    <text evidence="13">The sequence shown here is derived from an EMBL/GenBank/DDBJ whole genome shotgun (WGS) entry which is preliminary data.</text>
</comment>
<sequence length="1369" mass="146124">MSIREYRPVPRRTAPPLPQGEITFQEPPAVPEAAPGGVGQALMAVPMAAGSGAMALMFLQPGARAMNYLAGGMMAVSSLGMVGMQLGRGGGDKRFKLAGDRRDYLRHLDQNRRQVRRHIDAQIKALRWRHPEPAGLWSTALSSRLWERRPADADFAEVRLATGPMALAVRLAPPQTKPVEDLDPVSANALRRFLQAYKTIPDLPIAANLRAFARVAFDGDGPAARAVVRALLTQLAVLHSPEHLRIAVHCGDGTRERWEWLKWLPHVLHPTECDAVGRVRLISDSFADLERLLDPGDFRERGPHDPSAPPVAREPFTVILLDGGELPPDHRALRAGYRDAVLLDLTGASAGAGVATGAGTETPAGTLRLRTARTGSDATVSMVAPGRTGGEEVSPLGRAATLSTAESAAVARILAPLRVAGLGESAGRGGGDIPFTGLLGIRDARALEPAQTWQARPNRERLRVPIGLTEQGLPAELDIKEAAQGGTGPHGMIIGATGSGKSELLRTLVLAMAVRNDPEILNFVLVDFKGGATFLGLDKLPHTSAVITNLADELPLVKRMYTALHGELVRRQELLRAAGNHASLRDYEAARSSGAALAPLPSLFLVVDEFSELLAAHAEFLELFVMIGRLGRSLGVHLLLASQRLDEGRIHALEGHLSYRVGLRTFSVGESRAVLGVGDAYDLPSTPGHGFLRCGTDPLIRFRAGYVSAPYAAPKAGPEADDSGRHHVIRYRSSYLAPRIAPAAEAESAESAEPEEELTSPPVSESTLQVLASRLAGRGRPAHRIWLPPLSAPPTLDALLPEAVAALTGGLPEPDPAAAGYRSAAAGTPTPARGVTGRDDTLLAVLGVTDRPFEQRHDPLVADLAGAAGHVAVVGAPLSGKSTLLRTLISSLSLRYPPRDAQFYCLDLGGGGLTALADLPQVGGVAGRLEPEKVTRTVAETQTLLAEREQAFAAAGIGSMSEYRRRCRAGEFPADLSGSAGSRHSGDVFLVIDGWFTFHQDYERLEPAIQDIAARGLGFGVHLVITAARWTEVRPWLRDLIGTRLELRLGDPIDSEVNAALAKEVPAVPGRGLTAGRLHFLAALPRLDGDPDPGSLGEGTRDLVRHLAKAHPGQAAPPVRMLPTLLPAARLARPAARTAVALGWDETRLEPVVHDFASTPHLMVFGENESGKTNLLRLVARAVTERAEPKEVRVLLADTRRRLHDAVPSSKQLGYAVTPTALEELLKEIAPVLVQRVPGPDVEPGRLAARDWWTGPELYLVVDDYDLMTGSRGTPLAPILELLPQAAEIGLHLVLARSTAGAARGMGDPVPRRLWELGTPGLLLSCSKDEGQFLGDARPMRLPPGRAQLVSRRNPTMVVQTAWAGEEAA</sequence>
<dbReference type="InterPro" id="IPR050206">
    <property type="entry name" value="FtsK/SpoIIIE/SftA"/>
</dbReference>
<keyword evidence="2" id="KW-1003">Cell membrane</keyword>
<keyword evidence="7 11" id="KW-1133">Transmembrane helix</keyword>
<dbReference type="EMBL" id="BAAAQN010000091">
    <property type="protein sequence ID" value="GAA2063428.1"/>
    <property type="molecule type" value="Genomic_DNA"/>
</dbReference>
<reference evidence="13 14" key="1">
    <citation type="journal article" date="2019" name="Int. J. Syst. Evol. Microbiol.">
        <title>The Global Catalogue of Microorganisms (GCM) 10K type strain sequencing project: providing services to taxonomists for standard genome sequencing and annotation.</title>
        <authorList>
            <consortium name="The Broad Institute Genomics Platform"/>
            <consortium name="The Broad Institute Genome Sequencing Center for Infectious Disease"/>
            <person name="Wu L."/>
            <person name="Ma J."/>
        </authorList>
    </citation>
    <scope>NUCLEOTIDE SEQUENCE [LARGE SCALE GENOMIC DNA]</scope>
    <source>
        <strain evidence="13 14">JCM 16014</strain>
    </source>
</reference>
<dbReference type="PROSITE" id="PS50901">
    <property type="entry name" value="FTSK"/>
    <property type="match status" value="3"/>
</dbReference>
<dbReference type="NCBIfam" id="TIGR03925">
    <property type="entry name" value="T7SS_EccC_b"/>
    <property type="match status" value="1"/>
</dbReference>
<feature type="domain" description="FtsK" evidence="12">
    <location>
        <begin position="857"/>
        <end position="1056"/>
    </location>
</feature>
<feature type="binding site" evidence="9">
    <location>
        <begin position="1166"/>
        <end position="1173"/>
    </location>
    <ligand>
        <name>ATP</name>
        <dbReference type="ChEBI" id="CHEBI:30616"/>
    </ligand>
</feature>
<dbReference type="SMART" id="SM00382">
    <property type="entry name" value="AAA"/>
    <property type="match status" value="3"/>
</dbReference>
<dbReference type="RefSeq" id="WP_344671755.1">
    <property type="nucleotide sequence ID" value="NZ_BAAAQN010000091.1"/>
</dbReference>
<feature type="transmembrane region" description="Helical" evidence="11">
    <location>
        <begin position="66"/>
        <end position="86"/>
    </location>
</feature>
<keyword evidence="4" id="KW-0677">Repeat</keyword>
<dbReference type="InterPro" id="IPR002543">
    <property type="entry name" value="FtsK_dom"/>
</dbReference>
<dbReference type="Proteomes" id="UP001500751">
    <property type="component" value="Unassembled WGS sequence"/>
</dbReference>
<comment type="subcellular location">
    <subcellularLocation>
        <location evidence="1">Cell membrane</location>
        <topology evidence="1">Multi-pass membrane protein</topology>
    </subcellularLocation>
</comment>
<keyword evidence="5 9" id="KW-0547">Nucleotide-binding</keyword>
<gene>
    <name evidence="13" type="ORF">GCM10009839_88410</name>
</gene>
<evidence type="ECO:0000313" key="14">
    <source>
        <dbReference type="Proteomes" id="UP001500751"/>
    </source>
</evidence>
<keyword evidence="3 11" id="KW-0812">Transmembrane</keyword>
<keyword evidence="14" id="KW-1185">Reference proteome</keyword>
<organism evidence="13 14">
    <name type="scientific">Catenulispora yoronensis</name>
    <dbReference type="NCBI Taxonomy" id="450799"/>
    <lineage>
        <taxon>Bacteria</taxon>
        <taxon>Bacillati</taxon>
        <taxon>Actinomycetota</taxon>
        <taxon>Actinomycetes</taxon>
        <taxon>Catenulisporales</taxon>
        <taxon>Catenulisporaceae</taxon>
        <taxon>Catenulispora</taxon>
    </lineage>
</organism>
<evidence type="ECO:0000259" key="12">
    <source>
        <dbReference type="PROSITE" id="PS50901"/>
    </source>
</evidence>
<dbReference type="SUPFAM" id="SSF52540">
    <property type="entry name" value="P-loop containing nucleoside triphosphate hydrolases"/>
    <property type="match status" value="3"/>
</dbReference>
<keyword evidence="8 11" id="KW-0472">Membrane</keyword>
<evidence type="ECO:0000256" key="3">
    <source>
        <dbReference type="ARBA" id="ARBA00022692"/>
    </source>
</evidence>
<dbReference type="InterPro" id="IPR023837">
    <property type="entry name" value="EccCb-like_Actinobacteria"/>
</dbReference>
<evidence type="ECO:0000256" key="10">
    <source>
        <dbReference type="SAM" id="MobiDB-lite"/>
    </source>
</evidence>
<evidence type="ECO:0000256" key="8">
    <source>
        <dbReference type="ARBA" id="ARBA00023136"/>
    </source>
</evidence>
<dbReference type="InterPro" id="IPR023836">
    <property type="entry name" value="EccCa-like_Actinobacteria"/>
</dbReference>
<accession>A0ABN2VIP0</accession>
<name>A0ABN2VIP0_9ACTN</name>
<evidence type="ECO:0000256" key="9">
    <source>
        <dbReference type="PROSITE-ProRule" id="PRU00289"/>
    </source>
</evidence>
<feature type="domain" description="FtsK" evidence="12">
    <location>
        <begin position="1149"/>
        <end position="1332"/>
    </location>
</feature>
<evidence type="ECO:0000256" key="11">
    <source>
        <dbReference type="SAM" id="Phobius"/>
    </source>
</evidence>
<feature type="binding site" evidence="9">
    <location>
        <begin position="495"/>
        <end position="502"/>
    </location>
    <ligand>
        <name>ATP</name>
        <dbReference type="ChEBI" id="CHEBI:30616"/>
    </ligand>
</feature>
<keyword evidence="6 9" id="KW-0067">ATP-binding</keyword>
<feature type="region of interest" description="Disordered" evidence="10">
    <location>
        <begin position="1"/>
        <end position="22"/>
    </location>
</feature>
<dbReference type="Gene3D" id="3.40.50.300">
    <property type="entry name" value="P-loop containing nucleotide triphosphate hydrolases"/>
    <property type="match status" value="4"/>
</dbReference>
<evidence type="ECO:0000256" key="6">
    <source>
        <dbReference type="ARBA" id="ARBA00022840"/>
    </source>
</evidence>
<evidence type="ECO:0000256" key="5">
    <source>
        <dbReference type="ARBA" id="ARBA00022741"/>
    </source>
</evidence>
<feature type="transmembrane region" description="Helical" evidence="11">
    <location>
        <begin position="41"/>
        <end position="59"/>
    </location>
</feature>
<dbReference type="InterPro" id="IPR027417">
    <property type="entry name" value="P-loop_NTPase"/>
</dbReference>
<proteinExistence type="predicted"/>
<dbReference type="Pfam" id="PF01580">
    <property type="entry name" value="FtsK_SpoIIIE"/>
    <property type="match status" value="3"/>
</dbReference>
<dbReference type="NCBIfam" id="TIGR03924">
    <property type="entry name" value="T7SS_EccC_a"/>
    <property type="match status" value="1"/>
</dbReference>
<dbReference type="PANTHER" id="PTHR22683">
    <property type="entry name" value="SPORULATION PROTEIN RELATED"/>
    <property type="match status" value="1"/>
</dbReference>
<feature type="compositionally biased region" description="Acidic residues" evidence="10">
    <location>
        <begin position="747"/>
        <end position="758"/>
    </location>
</feature>
<evidence type="ECO:0000256" key="7">
    <source>
        <dbReference type="ARBA" id="ARBA00022989"/>
    </source>
</evidence>
<evidence type="ECO:0000256" key="1">
    <source>
        <dbReference type="ARBA" id="ARBA00004651"/>
    </source>
</evidence>
<evidence type="ECO:0000256" key="4">
    <source>
        <dbReference type="ARBA" id="ARBA00022737"/>
    </source>
</evidence>